<reference evidence="3" key="1">
    <citation type="submission" date="2018-10" db="EMBL/GenBank/DDBJ databases">
        <title>Hidden diversity of soil giant viruses.</title>
        <authorList>
            <person name="Schulz F."/>
            <person name="Alteio L."/>
            <person name="Goudeau D."/>
            <person name="Ryan E.M."/>
            <person name="Malmstrom R.R."/>
            <person name="Blanchard J."/>
            <person name="Woyke T."/>
        </authorList>
    </citation>
    <scope>NUCLEOTIDE SEQUENCE</scope>
    <source>
        <strain evidence="3">DSV1</strain>
    </source>
</reference>
<dbReference type="SMART" id="SM00248">
    <property type="entry name" value="ANK"/>
    <property type="match status" value="5"/>
</dbReference>
<accession>A0A3G4ZUX3</accession>
<sequence length="236" mass="27435">MINLQEYYETHVDKLGTRPKYRDKYISTTIEIEYKAFWLACMYDELKTIKTILSCSTIDIDKTDFAGNNAFILACAYNPNLDVIIFLQSVTKQIKNKNKRDALFSSFKNKNLEIMHHLLRSGFSVHESIRYDSSILGSACGANKPKVVDSLIRQYHVDINSDSYNHQNGFYCAVYNKKKDVVDYLLSSNYFILFGPLPNFGDIKISEEQREIMDLIYSDKILNVTEKDKIVLFFHR</sequence>
<dbReference type="EMBL" id="MK072042">
    <property type="protein sequence ID" value="AYV77403.1"/>
    <property type="molecule type" value="Genomic_DNA"/>
</dbReference>
<dbReference type="PANTHER" id="PTHR24198:SF165">
    <property type="entry name" value="ANKYRIN REPEAT-CONTAINING PROTEIN-RELATED"/>
    <property type="match status" value="1"/>
</dbReference>
<dbReference type="SUPFAM" id="SSF48403">
    <property type="entry name" value="Ankyrin repeat"/>
    <property type="match status" value="1"/>
</dbReference>
<proteinExistence type="predicted"/>
<dbReference type="Gene3D" id="1.25.40.20">
    <property type="entry name" value="Ankyrin repeat-containing domain"/>
    <property type="match status" value="1"/>
</dbReference>
<protein>
    <submittedName>
        <fullName evidence="3">Uncharacterized protein</fullName>
    </submittedName>
</protein>
<organism evidence="3">
    <name type="scientific">Dasosvirus sp</name>
    <dbReference type="NCBI Taxonomy" id="2487764"/>
    <lineage>
        <taxon>Viruses</taxon>
        <taxon>Varidnaviria</taxon>
        <taxon>Bamfordvirae</taxon>
        <taxon>Nucleocytoviricota</taxon>
        <taxon>Megaviricetes</taxon>
        <taxon>Imitervirales</taxon>
        <taxon>Mimiviridae</taxon>
        <taxon>Klosneuvirinae</taxon>
    </lineage>
</organism>
<dbReference type="InterPro" id="IPR002110">
    <property type="entry name" value="Ankyrin_rpt"/>
</dbReference>
<dbReference type="InterPro" id="IPR036770">
    <property type="entry name" value="Ankyrin_rpt-contain_sf"/>
</dbReference>
<evidence type="ECO:0000256" key="2">
    <source>
        <dbReference type="ARBA" id="ARBA00023043"/>
    </source>
</evidence>
<keyword evidence="2" id="KW-0040">ANK repeat</keyword>
<gene>
    <name evidence="3" type="ORF">Dasosvirus1_38</name>
</gene>
<evidence type="ECO:0000256" key="1">
    <source>
        <dbReference type="ARBA" id="ARBA00022737"/>
    </source>
</evidence>
<keyword evidence="1" id="KW-0677">Repeat</keyword>
<dbReference type="Pfam" id="PF12796">
    <property type="entry name" value="Ank_2"/>
    <property type="match status" value="1"/>
</dbReference>
<dbReference type="PANTHER" id="PTHR24198">
    <property type="entry name" value="ANKYRIN REPEAT AND PROTEIN KINASE DOMAIN-CONTAINING PROTEIN"/>
    <property type="match status" value="1"/>
</dbReference>
<name>A0A3G4ZUX3_9VIRU</name>
<evidence type="ECO:0000313" key="3">
    <source>
        <dbReference type="EMBL" id="AYV77403.1"/>
    </source>
</evidence>